<dbReference type="Gene3D" id="1.20.1050.60">
    <property type="entry name" value="alpha-1,2-mannosidase"/>
    <property type="match status" value="1"/>
</dbReference>
<dbReference type="InterPro" id="IPR050883">
    <property type="entry name" value="PNGase"/>
</dbReference>
<dbReference type="InterPro" id="IPR012939">
    <property type="entry name" value="Glyco_hydro_92"/>
</dbReference>
<keyword evidence="3" id="KW-0378">Hydrolase</keyword>
<dbReference type="Proteomes" id="UP001315967">
    <property type="component" value="Chromosome"/>
</dbReference>
<dbReference type="PANTHER" id="PTHR12143:SF43">
    <property type="entry name" value="PUTATIVE-RELATED"/>
    <property type="match status" value="1"/>
</dbReference>
<accession>A0ABY5P9Y1</accession>
<dbReference type="NCBIfam" id="TIGR01180">
    <property type="entry name" value="aman2_put"/>
    <property type="match status" value="1"/>
</dbReference>
<evidence type="ECO:0000259" key="1">
    <source>
        <dbReference type="Pfam" id="PF07971"/>
    </source>
</evidence>
<dbReference type="Gene3D" id="3.30.2080.10">
    <property type="entry name" value="GH92 mannosidase domain"/>
    <property type="match status" value="1"/>
</dbReference>
<evidence type="ECO:0000259" key="2">
    <source>
        <dbReference type="Pfam" id="PF17678"/>
    </source>
</evidence>
<dbReference type="Pfam" id="PF07971">
    <property type="entry name" value="Glyco_hydro_92"/>
    <property type="match status" value="1"/>
</dbReference>
<dbReference type="EMBL" id="CP102453">
    <property type="protein sequence ID" value="UUX35479.1"/>
    <property type="molecule type" value="Genomic_DNA"/>
</dbReference>
<gene>
    <name evidence="3" type="ORF">NRE15_06445</name>
</gene>
<feature type="domain" description="Glycosyl hydrolase family 92" evidence="1">
    <location>
        <begin position="249"/>
        <end position="723"/>
    </location>
</feature>
<name>A0ABY5P9Y1_9LACT</name>
<proteinExistence type="predicted"/>
<dbReference type="EC" id="3.2.1.-" evidence="3"/>
<organism evidence="3 4">
    <name type="scientific">Fundicoccus culcitae</name>
    <dbReference type="NCBI Taxonomy" id="2969821"/>
    <lineage>
        <taxon>Bacteria</taxon>
        <taxon>Bacillati</taxon>
        <taxon>Bacillota</taxon>
        <taxon>Bacilli</taxon>
        <taxon>Lactobacillales</taxon>
        <taxon>Aerococcaceae</taxon>
        <taxon>Fundicoccus</taxon>
    </lineage>
</organism>
<protein>
    <submittedName>
        <fullName evidence="3">GH92 family glycosyl hydrolase</fullName>
        <ecNumber evidence="3">3.2.1.-</ecNumber>
    </submittedName>
</protein>
<keyword evidence="4" id="KW-1185">Reference proteome</keyword>
<dbReference type="PANTHER" id="PTHR12143">
    <property type="entry name" value="PEPTIDE N-GLYCANASE PNGASE -RELATED"/>
    <property type="match status" value="1"/>
</dbReference>
<dbReference type="Pfam" id="PF17678">
    <property type="entry name" value="Glyco_hydro_92N"/>
    <property type="match status" value="1"/>
</dbReference>
<dbReference type="Gene3D" id="1.20.1610.10">
    <property type="entry name" value="alpha-1,2-mannosidases domains"/>
    <property type="match status" value="1"/>
</dbReference>
<feature type="domain" description="Glycosyl hydrolase family 92 N-terminal" evidence="2">
    <location>
        <begin position="13"/>
        <end position="201"/>
    </location>
</feature>
<dbReference type="InterPro" id="IPR005887">
    <property type="entry name" value="GH92_a_mannosidase_put"/>
</dbReference>
<keyword evidence="3" id="KW-0326">Glycosidase</keyword>
<sequence>MKEGVYLTVLDLIDTRQGTNNDRSFSHGNTLPSTTTPFGMNAFVPQTRLGDVRFFNSNDKVIYGIRLSHQPSPWMGDFAFIIFNFLGLNDKEEVEFLKSEDSELVEKYNKSSFNPDHTVFKPHNFSYRRLRDRLEVELIPTDYGASLRAGSLSKKIYFTLGIAEDGNLTVSDDGKELRGYTNQLSGSKYGKFGMYFIVKSKDCKFELVKKSNYVEDEHPMEMYWLKVKGNETIDYIELDVTTSYIDLEQADINYSSDIFFTYDWESKEQNSSEKWLEYLDKITVKHSNLSTLKTFYSCLYRTATFPQRAYEIKDENIIHYSPYTAKIEKGYFYLNNGYWDTFRTNYPLYSIIIPDSIPKFIEGILNISREDKYLPKWVSPDERGLMPGTLVDAVIADATVKGLLDREIVEELLEAMIFNATTPSDNELEGRENAEFYFDNGYIPSENSESVNLTLDYSYSDFCIGQVANYLDRGDIAEKYYKYSLNYRNLFDSKSNLMKPRNLNGEHLTDISNYEWGGSYTEGSSWQSSFSVFHNIEDLIKLHGGDEPFYQHVLELINSDPIFEVGDYGQEIHEMSEMAALQFGQLAISNQPSFHIPHLFIYAGYPQISHLILKQLMMNTFKYTADGFPGDDDNGSMSAWYVLNSLGLYQVTPGTDEFVLGISIWDEAVVKLHNNNSIVIKSDPQEPYLNVVESRMVNNIKYDLEYIKYEKLMSGVIIEQKLGVIPNLSQVSESKRPFSLNKII</sequence>
<dbReference type="GO" id="GO:0016798">
    <property type="term" value="F:hydrolase activity, acting on glycosyl bonds"/>
    <property type="evidence" value="ECO:0007669"/>
    <property type="project" value="UniProtKB-KW"/>
</dbReference>
<evidence type="ECO:0000313" key="4">
    <source>
        <dbReference type="Proteomes" id="UP001315967"/>
    </source>
</evidence>
<evidence type="ECO:0000313" key="3">
    <source>
        <dbReference type="EMBL" id="UUX35479.1"/>
    </source>
</evidence>
<dbReference type="Gene3D" id="2.70.98.10">
    <property type="match status" value="1"/>
</dbReference>
<dbReference type="InterPro" id="IPR041371">
    <property type="entry name" value="GH92_N"/>
</dbReference>
<reference evidence="3 4" key="1">
    <citation type="submission" date="2022-08" db="EMBL/GenBank/DDBJ databases">
        <title>Aerococcaceae sp. nov isolated from spoiled eye mask.</title>
        <authorList>
            <person name="Zhou G."/>
            <person name="Xie X.-B."/>
            <person name="Shi Q.-S."/>
            <person name="Wang Y.-S."/>
            <person name="Wen X."/>
            <person name="Peng H."/>
            <person name="Yang X.-J."/>
            <person name="Tao H.-B."/>
            <person name="Huang X.-M."/>
        </authorList>
    </citation>
    <scope>NUCLEOTIDE SEQUENCE [LARGE SCALE GENOMIC DNA]</scope>
    <source>
        <strain evidence="4">DM20194951</strain>
    </source>
</reference>
<dbReference type="SUPFAM" id="SSF48208">
    <property type="entry name" value="Six-hairpin glycosidases"/>
    <property type="match status" value="1"/>
</dbReference>
<dbReference type="InterPro" id="IPR008928">
    <property type="entry name" value="6-hairpin_glycosidase_sf"/>
</dbReference>
<dbReference type="InterPro" id="IPR014718">
    <property type="entry name" value="GH-type_carb-bd"/>
</dbReference>